<accession>A0A5B7CGG1</accession>
<evidence type="ECO:0000256" key="1">
    <source>
        <dbReference type="SAM" id="MobiDB-lite"/>
    </source>
</evidence>
<name>A0A5B7CGG1_PORTR</name>
<dbReference type="Pfam" id="PF25437">
    <property type="entry name" value="BRWD1_N"/>
    <property type="match status" value="1"/>
</dbReference>
<keyword evidence="4" id="KW-1185">Reference proteome</keyword>
<reference evidence="3 4" key="1">
    <citation type="submission" date="2019-05" db="EMBL/GenBank/DDBJ databases">
        <title>Another draft genome of Portunus trituberculatus and its Hox gene families provides insights of decapod evolution.</title>
        <authorList>
            <person name="Jeong J.-H."/>
            <person name="Song I."/>
            <person name="Kim S."/>
            <person name="Choi T."/>
            <person name="Kim D."/>
            <person name="Ryu S."/>
            <person name="Kim W."/>
        </authorList>
    </citation>
    <scope>NUCLEOTIDE SEQUENCE [LARGE SCALE GENOMIC DNA]</scope>
    <source>
        <tissue evidence="3">Muscle</tissue>
    </source>
</reference>
<sequence length="133" mass="14344">MDPASIALRTRSDLKHSHTNLEIELYYLIVRFLSAGPCSEATQVLRRELLLHQVSPDHHQHHVDGGAGAGAGRGTPVTGLTSHADPATRLQVTVSICLFVIRAVLLWSGMMRDSVWSGTGRGALALVRPSTLS</sequence>
<feature type="domain" description="BRWD/PHIP N-terminal" evidence="2">
    <location>
        <begin position="15"/>
        <end position="58"/>
    </location>
</feature>
<protein>
    <submittedName>
        <fullName evidence="3">Bromodomain and WD repeat-containing protein 3</fullName>
    </submittedName>
</protein>
<evidence type="ECO:0000313" key="3">
    <source>
        <dbReference type="EMBL" id="MPC08557.1"/>
    </source>
</evidence>
<proteinExistence type="predicted"/>
<organism evidence="3 4">
    <name type="scientific">Portunus trituberculatus</name>
    <name type="common">Swimming crab</name>
    <name type="synonym">Neptunus trituberculatus</name>
    <dbReference type="NCBI Taxonomy" id="210409"/>
    <lineage>
        <taxon>Eukaryota</taxon>
        <taxon>Metazoa</taxon>
        <taxon>Ecdysozoa</taxon>
        <taxon>Arthropoda</taxon>
        <taxon>Crustacea</taxon>
        <taxon>Multicrustacea</taxon>
        <taxon>Malacostraca</taxon>
        <taxon>Eumalacostraca</taxon>
        <taxon>Eucarida</taxon>
        <taxon>Decapoda</taxon>
        <taxon>Pleocyemata</taxon>
        <taxon>Brachyura</taxon>
        <taxon>Eubrachyura</taxon>
        <taxon>Portunoidea</taxon>
        <taxon>Portunidae</taxon>
        <taxon>Portuninae</taxon>
        <taxon>Portunus</taxon>
    </lineage>
</organism>
<dbReference type="Proteomes" id="UP000324222">
    <property type="component" value="Unassembled WGS sequence"/>
</dbReference>
<comment type="caution">
    <text evidence="3">The sequence shown here is derived from an EMBL/GenBank/DDBJ whole genome shotgun (WGS) entry which is preliminary data.</text>
</comment>
<evidence type="ECO:0000259" key="2">
    <source>
        <dbReference type="Pfam" id="PF25437"/>
    </source>
</evidence>
<dbReference type="OrthoDB" id="10265743at2759"/>
<evidence type="ECO:0000313" key="4">
    <source>
        <dbReference type="Proteomes" id="UP000324222"/>
    </source>
</evidence>
<gene>
    <name evidence="3" type="primary">Brwd3_1</name>
    <name evidence="3" type="ORF">E2C01_001146</name>
</gene>
<dbReference type="EMBL" id="VSRR010000034">
    <property type="protein sequence ID" value="MPC08557.1"/>
    <property type="molecule type" value="Genomic_DNA"/>
</dbReference>
<feature type="region of interest" description="Disordered" evidence="1">
    <location>
        <begin position="58"/>
        <end position="80"/>
    </location>
</feature>
<dbReference type="AlphaFoldDB" id="A0A5B7CGG1"/>
<dbReference type="InterPro" id="IPR057452">
    <property type="entry name" value="BRWD/PHIP_N"/>
</dbReference>